<feature type="coiled-coil region" evidence="1">
    <location>
        <begin position="686"/>
        <end position="777"/>
    </location>
</feature>
<accession>A0ABS6DRH7</accession>
<gene>
    <name evidence="2" type="ORF">KQ878_01800</name>
</gene>
<proteinExistence type="predicted"/>
<dbReference type="RefSeq" id="WP_216567816.1">
    <property type="nucleotide sequence ID" value="NZ_JAHMHK010000002.1"/>
</dbReference>
<evidence type="ECO:0000256" key="1">
    <source>
        <dbReference type="SAM" id="Coils"/>
    </source>
</evidence>
<comment type="caution">
    <text evidence="2">The sequence shown here is derived from an EMBL/GenBank/DDBJ whole genome shotgun (WGS) entry which is preliminary data.</text>
</comment>
<name>A0ABS6DRH7_9MOLU</name>
<sequence length="2916" mass="331864">MSENKKKNKRKALATWLIAGIPALALGITVPLLHSKADLYVKDIQTVAYTQLNDVTKNAESLLKTDSVESWSQESKEKLRIAVNSSKQLIANRVKDQTNDSRSAIINMLDSRNSLQSLIPTLKLTEAKTDQEIKQAIKEFSLLIKSPDLLNDFNNAVKKLTKNKNNQEFIKEFARIYKLQNKIVFDLELKTNVFVLDIIANNDNLHLAKKVDKVTKTIDFINTRLAQNVISRDNVETLSQLFDMQSAKLYDAETINNQQQVDRILSQIIEAKKQVSAFDLELSTKDKIYAELDMVELFVQKNKGHLNFNVVNLSDDTHVEMGQILSDYVSSITNRTATYFLSGEELKGYIEEVINEGKKILDKIEPQFKLALETSLKAAQKFIDGQDRTDSHKAISILAKQINSIRIANRVLLDAKKTIKHNLSDDEELSNQLNADVDQLVYNDFFKYVSQLNDIIAIVETTKEIKDFYQQKYTELNQQIEFSTGSDLSRVSIVKDSNKINVLTETNKKLLSVDFKTANLNTIADNYEKAVEVERIINKEELSILLSQIQEQIDKDTISPELKKLWSQEKPLFEKLVKVNSTAMRGEMAAFTSEQIGPNNLNIIDGGLVKFALDLRDKSIISNEANVVINKTKETLAKINESWNQQGSPVEKQLSEHVIKIANEIELLQTNDKLTFEQKQQRINELSELQDVYAQKITEAKDLEKTRDEASNILEVVKDNDNVKIYLAEELKKLSTLKQQADQALNDPTQHNLPEIQEKLKKAVEDFSIKRSNLEAQNASGVISKLLDDTFAKNRKPGEEFTPAEAKMRDALNKLIEKAKVINDDRTHYDSELDKKDARQELANQMDVLRDAIEVVSEMELSLQKLIIEHKQSRDVALSLKSDAEKDSLFKTEQAKKDIKAIADELSSSNEDISVQIEELQDIINNVMFNPDEHNRGWINMKNRDIDDLTNQIKQNVAKAKLKKEQLILNNHKIASSEIGPDQITSDPYSMLIEDINIFESEKNKALLQLEEVNNEIKSLNTEIAEKQVKLDHLYQEKLNIKDDRQTYNQSQIVTAEEKIAQNNKQIKLLSDEIKTLQQKVADIYQTSSLYADSVAAKLADQQKLLAKIKECAIEFSKISETEYPELRTNFKGVINNSRAVISDKPNKINDKILALEEMLAKIETSKEAKIELDKLIQIEKNQHNSPVNNKNKRVIFAKIDSEIKEKIAAEQVKLADPSSTKADLEAVKGRVKLYVDQYSVAKLKIVADFNNIKNSVAGSLKSLLNKEKEQKFDTLVEDESATINNGSQIQRLKAKFDALISTKSPDEGGPSAHDRAIMEDFENIRKQFDICFQKDSFKNEKALLEAKVNILQNAIKSDPALIIINGQNPESLIEKINTIINSIDNVVNGVNKPEEVIEQKRRIESMKLLLDEQKTVVYRIKKVADQQDKRTVLEKALIESVPSESALVTDIDNATIALHNQYMDSTSFEELKANESERIDAVKTEFENKYKSNQHDAESLEAITGAQGLIKKYQEELKNVPNTGNKDKDNASILEIDSKIAIIRNNIDNILDLAEVVRSVEEEVKSINETTGPVIDVVNSIKQELEKEFLQAREAYKDPSQFSKLTNIKQTIKATLRKLNKTDSLNKNMMQLKTLVQGATYKLGLNGEQDLELKQTKTRSYYEKLEQFAKDPLINSDTTKIQSLDSVVVKFKELVEKQLKLLEEYNKEDWLFNNQVYGYKIDKLNLGQSVLDSVVSVPEDTFDSTALSNDITIKFKTLPENFKKAKELYEARKEAFEALKKAYDDEGTYITNNYKNVSSATFSELNNDRKIFYVEKLGEISNVKSTDDLEKIKKLKDEALTAHSLFSKYVELAIIVDEARKEVTSAKAESNPSQDLTELLDKITNEVEEINKTGATTVKNNFYFKEINSFNVQTKTKQIKTDTVKIHLLISHSKKLNELKANIDLSEDEKTPLSAILNAMIVELKSKDSIDIQGLKILEEKYLIKGINSFDVSLKNSINLRKAIDEVKSFVPTTVDVDYRNTETDAMKALYTELDSLIDSSTTNLNNVSHNENDKLASIYYLTNTTEGIIAKLKSQKQTETRLLKSEIDDVKSYLTDSYNQTETPLMTDFTNKAVNVIDDNPTLDTLENIKTTQNNLVSAKTVLETQKQAIIKYEKNRLTLAVERLQAYVNLLTGKSVSAKGQTETLNSAEAQKLAVSLGLDKLLNDYQNNVVEAMNVLSSVDNNFKTYSKSLKKSFNTLDKNYTTVKDLSRKSAELLKNQIDSFNAQLQPSIIQNTKTLRDYIDILDKKVNNNNDKHSSLMAAVSKVGTSKDQINSDLTKLETKQLTINYNQDINEQVKQPIQDEFDQYFEITRAILNTLKDIDLLIYGSTNEIKNAKNNTDTLIGLYSEFIKGRELTHMLELIAGANNRENNKTTNKEFANLINSYKIDYDSLLTQQSISNDLLTDAQLALNTKQSALTNIFKPSVALYGWMHNPSNKNFMFDYINAQNSENMKNIKPKKNILLEDFVEKINKIQNQNTSLEVDITKNQEVLDLFKTFNILKGVTPYNLDNVKVFLTRTSTSDPWLPVFLQTDTSIKKTKINLKVVYNQPQNSTNFFNDVTSMSLTFNDIWVTFNTQSFMRIQKDNLGSEDKGRAENNNHQRNTIIFEASRAGWNNKTMNTNIMAAVNKGAGKYLTKNNMSFFTEDVTFDDEHWDDAMFDRLSKHSNPNHLKVEDIEKVDRNIDISNSTENMKFKIRLKDSGVEMGGTTWKHASLSNGKKIMFWIQSGSDLEWVGNGYTNWMPYGITIPVYEEGTGRYGVLHGWEETVIYNSWEGNDASYKNNFEMYWEVYLPKGDKVDLEIKYPGRDVQFYANKFAERFAGLFTDKGNRASRSGSFTSSDKLGWKSMNEPTSIRGIDKYDFFLRLHEDKGDE</sequence>
<feature type="coiled-coil region" evidence="1">
    <location>
        <begin position="996"/>
        <end position="1087"/>
    </location>
</feature>
<organism evidence="2 3">
    <name type="scientific">Mycoplasma zalophidermidis</name>
    <dbReference type="NCBI Taxonomy" id="398174"/>
    <lineage>
        <taxon>Bacteria</taxon>
        <taxon>Bacillati</taxon>
        <taxon>Mycoplasmatota</taxon>
        <taxon>Mollicutes</taxon>
        <taxon>Mycoplasmataceae</taxon>
        <taxon>Mycoplasma</taxon>
    </lineage>
</organism>
<dbReference type="EMBL" id="JAHMHK010000002">
    <property type="protein sequence ID" value="MBU4693615.1"/>
    <property type="molecule type" value="Genomic_DNA"/>
</dbReference>
<protein>
    <submittedName>
        <fullName evidence="2">Uncharacterized protein</fullName>
    </submittedName>
</protein>
<evidence type="ECO:0000313" key="2">
    <source>
        <dbReference type="EMBL" id="MBU4693615.1"/>
    </source>
</evidence>
<keyword evidence="1" id="KW-0175">Coiled coil</keyword>
<dbReference type="Proteomes" id="UP000812267">
    <property type="component" value="Unassembled WGS sequence"/>
</dbReference>
<evidence type="ECO:0000313" key="3">
    <source>
        <dbReference type="Proteomes" id="UP000812267"/>
    </source>
</evidence>
<keyword evidence="3" id="KW-1185">Reference proteome</keyword>
<feature type="coiled-coil region" evidence="1">
    <location>
        <begin position="903"/>
        <end position="966"/>
    </location>
</feature>
<reference evidence="2" key="1">
    <citation type="submission" date="2021-06" db="EMBL/GenBank/DDBJ databases">
        <title>Novel Mycoplasma species detected in California sea lions (Zalophus californianus) from the USA.</title>
        <authorList>
            <person name="Volokhov D.V."/>
            <person name="Furtak V.A."/>
            <person name="Zagorodnyaya T.A."/>
        </authorList>
    </citation>
    <scope>NUCLEOTIDE SEQUENCE [LARGE SCALE GENOMIC DNA]</scope>
    <source>
        <strain evidence="2">CSL 4779</strain>
    </source>
</reference>